<dbReference type="InterPro" id="IPR041669">
    <property type="entry name" value="TetR_C_15"/>
</dbReference>
<reference evidence="5" key="3">
    <citation type="submission" date="2023-12" db="EMBL/GenBank/DDBJ databases">
        <authorList>
            <person name="Sun Q."/>
            <person name="Inoue M."/>
        </authorList>
    </citation>
    <scope>NUCLEOTIDE SEQUENCE</scope>
    <source>
        <strain evidence="5">JCM 17810</strain>
    </source>
</reference>
<dbReference type="EMBL" id="BAABGN010000004">
    <property type="protein sequence ID" value="GAA4420704.1"/>
    <property type="molecule type" value="Genomic_DNA"/>
</dbReference>
<feature type="DNA-binding region" description="H-T-H motif" evidence="2">
    <location>
        <begin position="53"/>
        <end position="72"/>
    </location>
</feature>
<dbReference type="PRINTS" id="PR00455">
    <property type="entry name" value="HTHTETR"/>
</dbReference>
<dbReference type="PANTHER" id="PTHR30055">
    <property type="entry name" value="HTH-TYPE TRANSCRIPTIONAL REGULATOR RUTR"/>
    <property type="match status" value="1"/>
</dbReference>
<evidence type="ECO:0000259" key="4">
    <source>
        <dbReference type="PROSITE" id="PS50977"/>
    </source>
</evidence>
<feature type="domain" description="HTH tetR-type" evidence="4">
    <location>
        <begin position="30"/>
        <end position="90"/>
    </location>
</feature>
<dbReference type="Pfam" id="PF00440">
    <property type="entry name" value="TetR_N"/>
    <property type="match status" value="1"/>
</dbReference>
<evidence type="ECO:0000256" key="3">
    <source>
        <dbReference type="SAM" id="MobiDB-lite"/>
    </source>
</evidence>
<gene>
    <name evidence="5" type="ORF">GCM10023169_05290</name>
    <name evidence="6" type="ORF">GCM10023169_12900</name>
</gene>
<feature type="region of interest" description="Disordered" evidence="3">
    <location>
        <begin position="1"/>
        <end position="30"/>
    </location>
</feature>
<dbReference type="InterPro" id="IPR050109">
    <property type="entry name" value="HTH-type_TetR-like_transc_reg"/>
</dbReference>
<dbReference type="InterPro" id="IPR001647">
    <property type="entry name" value="HTH_TetR"/>
</dbReference>
<dbReference type="Pfam" id="PF17918">
    <property type="entry name" value="TetR_C_15"/>
    <property type="match status" value="1"/>
</dbReference>
<evidence type="ECO:0000313" key="6">
    <source>
        <dbReference type="EMBL" id="GAA4420704.1"/>
    </source>
</evidence>
<protein>
    <submittedName>
        <fullName evidence="5">TetR/AcrR family transcriptional regulator</fullName>
    </submittedName>
</protein>
<keyword evidence="7" id="KW-1185">Reference proteome</keyword>
<name>A0ABP8KVC7_9MICO</name>
<sequence length="220" mass="23892">MEQQHRTGSDARRSGSDTSAPQRRRQARGLRRMNEILDAAAHVFARDGYEAATTNGIAAEAGISPGSLYRYFRNKEEIATALVTEYSERLRAAHDAAFGMSDVATLPAEEVVGRVVDPILAFDAENPGFRALHGRPDMPAGLSDAVRPVQEAMLERVSALLDARNPGRPATELDRVAQMMIRTFQATMPAIAAADPAERPAVVAELEAMLGAYLTAFEKR</sequence>
<dbReference type="EMBL" id="BAABGN010000002">
    <property type="protein sequence ID" value="GAA4417114.1"/>
    <property type="molecule type" value="Genomic_DNA"/>
</dbReference>
<evidence type="ECO:0000256" key="2">
    <source>
        <dbReference type="PROSITE-ProRule" id="PRU00335"/>
    </source>
</evidence>
<dbReference type="InterPro" id="IPR023772">
    <property type="entry name" value="DNA-bd_HTH_TetR-type_CS"/>
</dbReference>
<dbReference type="SUPFAM" id="SSF46689">
    <property type="entry name" value="Homeodomain-like"/>
    <property type="match status" value="1"/>
</dbReference>
<dbReference type="RefSeq" id="WP_345214936.1">
    <property type="nucleotide sequence ID" value="NZ_BAABGN010000002.1"/>
</dbReference>
<feature type="compositionally biased region" description="Basic and acidic residues" evidence="3">
    <location>
        <begin position="1"/>
        <end position="15"/>
    </location>
</feature>
<dbReference type="PROSITE" id="PS50977">
    <property type="entry name" value="HTH_TETR_2"/>
    <property type="match status" value="1"/>
</dbReference>
<reference evidence="5" key="1">
    <citation type="journal article" date="2014" name="Int. J. Syst. Evol. Microbiol.">
        <title>Complete genome of a new Firmicutes species belonging to the dominant human colonic microbiota ('Ruminococcus bicirculans') reveals two chromosomes and a selective capacity to utilize plant glucans.</title>
        <authorList>
            <consortium name="NISC Comparative Sequencing Program"/>
            <person name="Wegmann U."/>
            <person name="Louis P."/>
            <person name="Goesmann A."/>
            <person name="Henrissat B."/>
            <person name="Duncan S.H."/>
            <person name="Flint H.J."/>
        </authorList>
    </citation>
    <scope>NUCLEOTIDE SEQUENCE</scope>
    <source>
        <strain evidence="5">JCM 17810</strain>
    </source>
</reference>
<dbReference type="InterPro" id="IPR009057">
    <property type="entry name" value="Homeodomain-like_sf"/>
</dbReference>
<comment type="caution">
    <text evidence="5">The sequence shown here is derived from an EMBL/GenBank/DDBJ whole genome shotgun (WGS) entry which is preliminary data.</text>
</comment>
<accession>A0ABP8KVC7</accession>
<evidence type="ECO:0000313" key="5">
    <source>
        <dbReference type="EMBL" id="GAA4417114.1"/>
    </source>
</evidence>
<dbReference type="Proteomes" id="UP001500622">
    <property type="component" value="Unassembled WGS sequence"/>
</dbReference>
<organism evidence="5 7">
    <name type="scientific">Georgenia halophila</name>
    <dbReference type="NCBI Taxonomy" id="620889"/>
    <lineage>
        <taxon>Bacteria</taxon>
        <taxon>Bacillati</taxon>
        <taxon>Actinomycetota</taxon>
        <taxon>Actinomycetes</taxon>
        <taxon>Micrococcales</taxon>
        <taxon>Bogoriellaceae</taxon>
        <taxon>Georgenia</taxon>
    </lineage>
</organism>
<keyword evidence="1 2" id="KW-0238">DNA-binding</keyword>
<dbReference type="PROSITE" id="PS01081">
    <property type="entry name" value="HTH_TETR_1"/>
    <property type="match status" value="1"/>
</dbReference>
<dbReference type="Gene3D" id="1.10.357.10">
    <property type="entry name" value="Tetracycline Repressor, domain 2"/>
    <property type="match status" value="1"/>
</dbReference>
<evidence type="ECO:0000313" key="7">
    <source>
        <dbReference type="Proteomes" id="UP001500622"/>
    </source>
</evidence>
<dbReference type="PANTHER" id="PTHR30055:SF223">
    <property type="entry name" value="HTH-TYPE TRANSCRIPTIONAL REGULATOR UIDR"/>
    <property type="match status" value="1"/>
</dbReference>
<evidence type="ECO:0000256" key="1">
    <source>
        <dbReference type="ARBA" id="ARBA00023125"/>
    </source>
</evidence>
<proteinExistence type="predicted"/>
<reference evidence="7" key="2">
    <citation type="journal article" date="2019" name="Int. J. Syst. Evol. Microbiol.">
        <title>The Global Catalogue of Microorganisms (GCM) 10K type strain sequencing project: providing services to taxonomists for standard genome sequencing and annotation.</title>
        <authorList>
            <consortium name="The Broad Institute Genomics Platform"/>
            <consortium name="The Broad Institute Genome Sequencing Center for Infectious Disease"/>
            <person name="Wu L."/>
            <person name="Ma J."/>
        </authorList>
    </citation>
    <scope>NUCLEOTIDE SEQUENCE [LARGE SCALE GENOMIC DNA]</scope>
    <source>
        <strain evidence="7">JCM 17810</strain>
    </source>
</reference>